<dbReference type="OrthoDB" id="8478256at2"/>
<keyword evidence="2" id="KW-0732">Signal</keyword>
<sequence>MFLTKSFRIFCLAGAALSLTACENVRSELGLNKQSPDEFRVVSRAPLSLPPEFTLRPPEPGAVRPQEGTATDRAKRAVFRADNATGPTLDERIPADGRSLGERSLLMAAGADKAEPGIRQIVDRETGRLNEENDSFVNDLVFWRDQPPPGEVIDAEGESQRIRENAALGRSVTSGETPTIVREEKAFLEGIF</sequence>
<evidence type="ECO:0000256" key="2">
    <source>
        <dbReference type="SAM" id="SignalP"/>
    </source>
</evidence>
<evidence type="ECO:0000313" key="4">
    <source>
        <dbReference type="Proteomes" id="UP000315252"/>
    </source>
</evidence>
<gene>
    <name evidence="3" type="ORF">FKG95_02225</name>
</gene>
<dbReference type="PROSITE" id="PS51257">
    <property type="entry name" value="PROKAR_LIPOPROTEIN"/>
    <property type="match status" value="1"/>
</dbReference>
<protein>
    <submittedName>
        <fullName evidence="3">DUF3035 domain-containing protein</fullName>
    </submittedName>
</protein>
<name>A0A545U211_9PROT</name>
<feature type="signal peptide" evidence="2">
    <location>
        <begin position="1"/>
        <end position="21"/>
    </location>
</feature>
<keyword evidence="4" id="KW-1185">Reference proteome</keyword>
<evidence type="ECO:0000256" key="1">
    <source>
        <dbReference type="SAM" id="MobiDB-lite"/>
    </source>
</evidence>
<dbReference type="EMBL" id="VHSH01000001">
    <property type="protein sequence ID" value="TQV83433.1"/>
    <property type="molecule type" value="Genomic_DNA"/>
</dbReference>
<evidence type="ECO:0000313" key="3">
    <source>
        <dbReference type="EMBL" id="TQV83433.1"/>
    </source>
</evidence>
<feature type="region of interest" description="Disordered" evidence="1">
    <location>
        <begin position="50"/>
        <end position="72"/>
    </location>
</feature>
<dbReference type="Proteomes" id="UP000315252">
    <property type="component" value="Unassembled WGS sequence"/>
</dbReference>
<reference evidence="3 4" key="1">
    <citation type="submission" date="2019-06" db="EMBL/GenBank/DDBJ databases">
        <title>Whole genome sequence for Rhodospirillaceae sp. R148.</title>
        <authorList>
            <person name="Wang G."/>
        </authorList>
    </citation>
    <scope>NUCLEOTIDE SEQUENCE [LARGE SCALE GENOMIC DNA]</scope>
    <source>
        <strain evidence="3 4">R148</strain>
    </source>
</reference>
<dbReference type="AlphaFoldDB" id="A0A545U211"/>
<dbReference type="InterPro" id="IPR021395">
    <property type="entry name" value="DUF3035"/>
</dbReference>
<accession>A0A545U211</accession>
<proteinExistence type="predicted"/>
<feature type="chain" id="PRO_5021955829" evidence="2">
    <location>
        <begin position="22"/>
        <end position="192"/>
    </location>
</feature>
<organism evidence="3 4">
    <name type="scientific">Denitrobaculum tricleocarpae</name>
    <dbReference type="NCBI Taxonomy" id="2591009"/>
    <lineage>
        <taxon>Bacteria</taxon>
        <taxon>Pseudomonadati</taxon>
        <taxon>Pseudomonadota</taxon>
        <taxon>Alphaproteobacteria</taxon>
        <taxon>Rhodospirillales</taxon>
        <taxon>Rhodospirillaceae</taxon>
        <taxon>Denitrobaculum</taxon>
    </lineage>
</organism>
<dbReference type="RefSeq" id="WP_142894670.1">
    <property type="nucleotide sequence ID" value="NZ_ML660052.1"/>
</dbReference>
<dbReference type="Pfam" id="PF11233">
    <property type="entry name" value="DUF3035"/>
    <property type="match status" value="1"/>
</dbReference>
<comment type="caution">
    <text evidence="3">The sequence shown here is derived from an EMBL/GenBank/DDBJ whole genome shotgun (WGS) entry which is preliminary data.</text>
</comment>